<evidence type="ECO:0000256" key="1">
    <source>
        <dbReference type="ARBA" id="ARBA00004167"/>
    </source>
</evidence>
<reference evidence="7 8" key="1">
    <citation type="submission" date="2018-07" db="EMBL/GenBank/DDBJ databases">
        <title>Leeuwenhoekiella genomics.</title>
        <authorList>
            <person name="Tahon G."/>
            <person name="Willems A."/>
        </authorList>
    </citation>
    <scope>NUCLEOTIDE SEQUENCE [LARGE SCALE GENOMIC DNA]</scope>
    <source>
        <strain evidence="7 8">LMG 22550</strain>
    </source>
</reference>
<dbReference type="RefSeq" id="WP_128757033.1">
    <property type="nucleotide sequence ID" value="NZ_QOVM01000002.1"/>
</dbReference>
<evidence type="ECO:0000256" key="5">
    <source>
        <dbReference type="SAM" id="Phobius"/>
    </source>
</evidence>
<evidence type="ECO:0000259" key="6">
    <source>
        <dbReference type="Pfam" id="PF04357"/>
    </source>
</evidence>
<dbReference type="OrthoDB" id="9811276at2"/>
<keyword evidence="8" id="KW-1185">Reference proteome</keyword>
<proteinExistence type="predicted"/>
<dbReference type="PANTHER" id="PTHR36985:SF1">
    <property type="entry name" value="TRANSLOCATION AND ASSEMBLY MODULE SUBUNIT TAMB"/>
    <property type="match status" value="1"/>
</dbReference>
<organism evidence="7 8">
    <name type="scientific">Leeuwenhoekiella aequorea</name>
    <dbReference type="NCBI Taxonomy" id="283736"/>
    <lineage>
        <taxon>Bacteria</taxon>
        <taxon>Pseudomonadati</taxon>
        <taxon>Bacteroidota</taxon>
        <taxon>Flavobacteriia</taxon>
        <taxon>Flavobacteriales</taxon>
        <taxon>Flavobacteriaceae</taxon>
        <taxon>Leeuwenhoekiella</taxon>
    </lineage>
</organism>
<name>A0A4Q0P9V0_9FLAO</name>
<comment type="caution">
    <text evidence="7">The sequence shown here is derived from an EMBL/GenBank/DDBJ whole genome shotgun (WGS) entry which is preliminary data.</text>
</comment>
<dbReference type="InterPro" id="IPR007452">
    <property type="entry name" value="TamB_C"/>
</dbReference>
<evidence type="ECO:0000256" key="4">
    <source>
        <dbReference type="ARBA" id="ARBA00023136"/>
    </source>
</evidence>
<evidence type="ECO:0000313" key="7">
    <source>
        <dbReference type="EMBL" id="RXG23513.1"/>
    </source>
</evidence>
<dbReference type="Pfam" id="PF04357">
    <property type="entry name" value="TamB"/>
    <property type="match status" value="1"/>
</dbReference>
<accession>A0A4Q0P9V0</accession>
<sequence length="1659" mass="183506">MKKTPKQKILKGLKIFGKVLVAILVLLLLIILFIRSPWGQGILVDKAINYVEDKTGTEVQIERLFITFDGDIALDGLYLADKKGDTLVYSKHLEAAVPLWSLITGGPLSIDNVDWEGVRANVIRRDSIAGFNYQFLVDAFVTADTTTVSTPQDTTAFQLNLGDFNFKDFKVNYIDDISGMEANLALSELELDMRKTDLETMRFEVGNIFLTHTRISYKQTKSLPVSKDTTEVPMPYIKIKQLKLNKVVVDYNSIPDGIQAYASIGNFETEVPQIDLKNNIFDIDKLVLNNSKIELALSTVTSSEKTEEDSVETNSFEWPPYLVNIGEVTLVDNSIKYTLDGATPTNGTLNFNAIALEKMSLGLKDIQLQDKLITADLLNASAIEASGLNLEDLNFTLKVTDELIDVNDLKFKLNENYLEGDLEVGYASLASFIETPGSATMNLNIPNIIADLKTAFLFQPELKDNSYINKLSNRKLTGSLVATGKLDDLTIKPTRFNWGNTTFLSLQGTVYNATNPDKLSYNFPTYRIQSIRSDLNRFLDEKELGVQFPELVRLSGSLKGSTTRAITKSKLETTDGIVVLDGNAAFGESIAFDGTVTATEIRLGKLLQNEMLGVLDLNLTAKGSGSTINDLDAQVNATVNSLDFNKYTFKDLALEGNFNKGKGNLVSAYKDENLNMKFDADVTLDSVASSATVNLDLIGADLQALGFVNRNVKAAFTLTGFFKGTPEDYIIKSDIKRGVAVYDDKAYQLGDLSIEAFVKPDTTSLDIKNRILQLDLESNASPQDFIAALQRHVQSYLTKDPKLDTLSKPVLMKIRGTVHESPILSEVFVPNLRELDTVQIAVDFDEYKRALNADINLPYVNYNGYTIDSLAFKLISNEKNMDFGFGLKDLVAGPINIKNTRIGGRVTNNMMYLDFLSLDEDEKLMHILALITQEDDNLKIHIDDKDLILNRNKWRVNPNNSILFTDANTVFEDFKLSYEDQIVEVSNNLPGISKEHLGVNFKNFRLSSILNLLNPNESLVKGILNGDFIVEDPFTSPGMLADLNVKQFEVLQTDMGILNVSGKSKGSGGYDFNLSLKEGVADLDVIGDYIDSPEAAMIDLNLDINRIDFKAFENFSQGELSNASGILKGNITVTGTTLEPNYNGTINFENANFEITKLNAPFLLANEELRLDNKGIYFDNFKIQDANSNAISVSGKVGTESFINPTFDLKLKAKNFKALNSTKDDFDLVYGTVVFDADASITGDLNLPDVKLSLTVNSATDVTYVLPPSEVQIESKEGVVIFVNKENPDAILTNNKEDSYTVSGFEIDADLSIAKGAIFNLVIDEQTGDNFQVTGTGDFKYNMYPNGRMTLSGRYNVNGGHYEMSLYNLVKRRFDLAPESRITWSGDPFDAQLDIKAAYEVETSASGLMASATSGTDISTQSQFRQEVPFLVYINIDGELMKPIISFNLDIPEASRGAVGGQVYSQVQQLNQQENELNKQVFSLLVLNRFFPSSSSDGSSGGTATIARDNLNDAISDQLNVFSDKLLGNTGFDLNFGLDSYTDYQGSAPTDRTTLDIAAQKKLFDDRVVVSVGSAVDLQGSGNTENGTAPVVGNVSIEYLLTEDGRYRLRGYRRSQYENIIDGQIVVNGISLLFTREFNKFTELWKSLFPAKLEEESDE</sequence>
<feature type="transmembrane region" description="Helical" evidence="5">
    <location>
        <begin position="12"/>
        <end position="34"/>
    </location>
</feature>
<dbReference type="PANTHER" id="PTHR36985">
    <property type="entry name" value="TRANSLOCATION AND ASSEMBLY MODULE SUBUNIT TAMB"/>
    <property type="match status" value="1"/>
</dbReference>
<keyword evidence="3 5" id="KW-1133">Transmembrane helix</keyword>
<protein>
    <recommendedName>
        <fullName evidence="6">Translocation and assembly module TamB C-terminal domain-containing protein</fullName>
    </recommendedName>
</protein>
<feature type="domain" description="Translocation and assembly module TamB C-terminal" evidence="6">
    <location>
        <begin position="1180"/>
        <end position="1638"/>
    </location>
</feature>
<dbReference type="EMBL" id="QOVM01000002">
    <property type="protein sequence ID" value="RXG23513.1"/>
    <property type="molecule type" value="Genomic_DNA"/>
</dbReference>
<dbReference type="Proteomes" id="UP000289238">
    <property type="component" value="Unassembled WGS sequence"/>
</dbReference>
<evidence type="ECO:0000256" key="3">
    <source>
        <dbReference type="ARBA" id="ARBA00022989"/>
    </source>
</evidence>
<gene>
    <name evidence="7" type="ORF">DSM00_1127</name>
</gene>
<evidence type="ECO:0000313" key="8">
    <source>
        <dbReference type="Proteomes" id="UP000289238"/>
    </source>
</evidence>
<keyword evidence="2 5" id="KW-0812">Transmembrane</keyword>
<dbReference type="GO" id="GO:0009306">
    <property type="term" value="P:protein secretion"/>
    <property type="evidence" value="ECO:0007669"/>
    <property type="project" value="InterPro"/>
</dbReference>
<evidence type="ECO:0000256" key="2">
    <source>
        <dbReference type="ARBA" id="ARBA00022692"/>
    </source>
</evidence>
<comment type="subcellular location">
    <subcellularLocation>
        <location evidence="1">Membrane</location>
        <topology evidence="1">Single-pass membrane protein</topology>
    </subcellularLocation>
</comment>
<keyword evidence="4 5" id="KW-0472">Membrane</keyword>
<dbReference type="GO" id="GO:0005886">
    <property type="term" value="C:plasma membrane"/>
    <property type="evidence" value="ECO:0007669"/>
    <property type="project" value="InterPro"/>
</dbReference>